<proteinExistence type="predicted"/>
<dbReference type="EMBL" id="JACXVP010000009">
    <property type="protein sequence ID" value="KAG5587795.1"/>
    <property type="molecule type" value="Genomic_DNA"/>
</dbReference>
<dbReference type="PANTHER" id="PTHR46238:SF8">
    <property type="entry name" value="ENDONUCLEASE_EXONUCLEASE_PHOSPHATASE DOMAIN-CONTAINING PROTEIN"/>
    <property type="match status" value="1"/>
</dbReference>
<reference evidence="1 2" key="1">
    <citation type="submission" date="2020-09" db="EMBL/GenBank/DDBJ databases">
        <title>De no assembly of potato wild relative species, Solanum commersonii.</title>
        <authorList>
            <person name="Cho K."/>
        </authorList>
    </citation>
    <scope>NUCLEOTIDE SEQUENCE [LARGE SCALE GENOMIC DNA]</scope>
    <source>
        <strain evidence="1">LZ3.2</strain>
        <tissue evidence="1">Leaf</tissue>
    </source>
</reference>
<evidence type="ECO:0000313" key="2">
    <source>
        <dbReference type="Proteomes" id="UP000824120"/>
    </source>
</evidence>
<keyword evidence="2" id="KW-1185">Reference proteome</keyword>
<evidence type="ECO:0000313" key="1">
    <source>
        <dbReference type="EMBL" id="KAG5587795.1"/>
    </source>
</evidence>
<dbReference type="OrthoDB" id="1303839at2759"/>
<accession>A0A9J5XHJ9</accession>
<name>A0A9J5XHJ9_SOLCO</name>
<dbReference type="PANTHER" id="PTHR46238">
    <property type="entry name" value="REVERSE TRANSCRIPTASE DOMAIN-CONTAINING PROTEIN"/>
    <property type="match status" value="1"/>
</dbReference>
<sequence length="128" mass="15179">MEGDTDTPQKLHRGSTLSPFLLSLVIDQLTQHIQGESGCYTNYVVGGKYWSVKNLHVQKINVVEMEMLRWMCGHTRRDKIRNEYILGKMGVALFVDKIREARLRWFKHVKRRSTDAPVRRFENRFKER</sequence>
<gene>
    <name evidence="1" type="ORF">H5410_048229</name>
</gene>
<protein>
    <submittedName>
        <fullName evidence="1">Uncharacterized protein</fullName>
    </submittedName>
</protein>
<organism evidence="1 2">
    <name type="scientific">Solanum commersonii</name>
    <name type="common">Commerson's wild potato</name>
    <name type="synonym">Commerson's nightshade</name>
    <dbReference type="NCBI Taxonomy" id="4109"/>
    <lineage>
        <taxon>Eukaryota</taxon>
        <taxon>Viridiplantae</taxon>
        <taxon>Streptophyta</taxon>
        <taxon>Embryophyta</taxon>
        <taxon>Tracheophyta</taxon>
        <taxon>Spermatophyta</taxon>
        <taxon>Magnoliopsida</taxon>
        <taxon>eudicotyledons</taxon>
        <taxon>Gunneridae</taxon>
        <taxon>Pentapetalae</taxon>
        <taxon>asterids</taxon>
        <taxon>lamiids</taxon>
        <taxon>Solanales</taxon>
        <taxon>Solanaceae</taxon>
        <taxon>Solanoideae</taxon>
        <taxon>Solaneae</taxon>
        <taxon>Solanum</taxon>
    </lineage>
</organism>
<comment type="caution">
    <text evidence="1">The sequence shown here is derived from an EMBL/GenBank/DDBJ whole genome shotgun (WGS) entry which is preliminary data.</text>
</comment>
<dbReference type="Proteomes" id="UP000824120">
    <property type="component" value="Chromosome 9"/>
</dbReference>
<dbReference type="AlphaFoldDB" id="A0A9J5XHJ9"/>